<evidence type="ECO:0000313" key="2">
    <source>
        <dbReference type="WBParaSite" id="TREG1_59090.1"/>
    </source>
</evidence>
<dbReference type="Proteomes" id="UP000050795">
    <property type="component" value="Unassembled WGS sequence"/>
</dbReference>
<dbReference type="WBParaSite" id="TREG1_59090.1">
    <property type="protein sequence ID" value="TREG1_59090.1"/>
    <property type="gene ID" value="TREG1_59090"/>
</dbReference>
<dbReference type="AlphaFoldDB" id="A0AA85K4M9"/>
<proteinExistence type="predicted"/>
<organism evidence="1 2">
    <name type="scientific">Trichobilharzia regenti</name>
    <name type="common">Nasal bird schistosome</name>
    <dbReference type="NCBI Taxonomy" id="157069"/>
    <lineage>
        <taxon>Eukaryota</taxon>
        <taxon>Metazoa</taxon>
        <taxon>Spiralia</taxon>
        <taxon>Lophotrochozoa</taxon>
        <taxon>Platyhelminthes</taxon>
        <taxon>Trematoda</taxon>
        <taxon>Digenea</taxon>
        <taxon>Strigeidida</taxon>
        <taxon>Schistosomatoidea</taxon>
        <taxon>Schistosomatidae</taxon>
        <taxon>Trichobilharzia</taxon>
    </lineage>
</organism>
<reference evidence="1" key="1">
    <citation type="submission" date="2022-06" db="EMBL/GenBank/DDBJ databases">
        <authorList>
            <person name="Berger JAMES D."/>
            <person name="Berger JAMES D."/>
        </authorList>
    </citation>
    <scope>NUCLEOTIDE SEQUENCE [LARGE SCALE GENOMIC DNA]</scope>
</reference>
<keyword evidence="1" id="KW-1185">Reference proteome</keyword>
<sequence length="60" mass="7062">MFDVLVFFTHQVVMTLEKVSYNFLNIASPQLNTHSFSTKRISLLTILFIIFRTLEHFAIQ</sequence>
<reference evidence="2" key="2">
    <citation type="submission" date="2023-11" db="UniProtKB">
        <authorList>
            <consortium name="WormBaseParasite"/>
        </authorList>
    </citation>
    <scope>IDENTIFICATION</scope>
</reference>
<evidence type="ECO:0000313" key="1">
    <source>
        <dbReference type="Proteomes" id="UP000050795"/>
    </source>
</evidence>
<accession>A0AA85K4M9</accession>
<protein>
    <submittedName>
        <fullName evidence="2">Uncharacterized protein</fullName>
    </submittedName>
</protein>
<name>A0AA85K4M9_TRIRE</name>